<feature type="domain" description="FecR protein" evidence="1">
    <location>
        <begin position="110"/>
        <end position="200"/>
    </location>
</feature>
<dbReference type="Proteomes" id="UP000270626">
    <property type="component" value="Unassembled WGS sequence"/>
</dbReference>
<evidence type="ECO:0000259" key="2">
    <source>
        <dbReference type="Pfam" id="PF16220"/>
    </source>
</evidence>
<dbReference type="OrthoDB" id="1100567at2"/>
<dbReference type="EMBL" id="RBXP01000020">
    <property type="protein sequence ID" value="RKT49652.1"/>
    <property type="molecule type" value="Genomic_DNA"/>
</dbReference>
<dbReference type="Pfam" id="PF04773">
    <property type="entry name" value="FecR"/>
    <property type="match status" value="1"/>
</dbReference>
<dbReference type="PANTHER" id="PTHR30273">
    <property type="entry name" value="PERIPLASMIC SIGNAL SENSOR AND SIGMA FACTOR ACTIVATOR FECR-RELATED"/>
    <property type="match status" value="1"/>
</dbReference>
<evidence type="ECO:0000313" key="3">
    <source>
        <dbReference type="EMBL" id="RKT49652.1"/>
    </source>
</evidence>
<sequence>MAGRELPRATLEAAAHWYVQLNDATTAAAERAAWERWLAADASHRQAWARMQALSQRLHAVPGELAGPTLSGARERRRRTLKLLALLLSGGGTLALLPELEAGWQVAAADLRTATGERRRVVLADGGSLDLNSASAVDVDYGANLRRLRLLAGEIFVSTAADPRPFEVHTGHGAIRALGTRFGVRLDGATTRVAVHQHAVEIRPLDGPPRRLAAGEEVDFDAAGVSPSQPLTAGSGAWRDGRLIAIDRRLDDFLGELARHRRGHLAWSPAVAGLRLSGVFRLADSDAVLDNLAASLPIRLHFLTRYWVRVDAA</sequence>
<gene>
    <name evidence="3" type="ORF">DFR40_3318</name>
</gene>
<dbReference type="PANTHER" id="PTHR30273:SF2">
    <property type="entry name" value="PROTEIN FECR"/>
    <property type="match status" value="1"/>
</dbReference>
<accession>A0A495VK66</accession>
<keyword evidence="4" id="KW-1185">Reference proteome</keyword>
<evidence type="ECO:0000313" key="4">
    <source>
        <dbReference type="Proteomes" id="UP000270626"/>
    </source>
</evidence>
<organism evidence="3 4">
    <name type="scientific">Azonexus fungiphilus</name>
    <dbReference type="NCBI Taxonomy" id="146940"/>
    <lineage>
        <taxon>Bacteria</taxon>
        <taxon>Pseudomonadati</taxon>
        <taxon>Pseudomonadota</taxon>
        <taxon>Betaproteobacteria</taxon>
        <taxon>Rhodocyclales</taxon>
        <taxon>Azonexaceae</taxon>
        <taxon>Azonexus</taxon>
    </lineage>
</organism>
<dbReference type="AlphaFoldDB" id="A0A495VK66"/>
<dbReference type="GO" id="GO:0016989">
    <property type="term" value="F:sigma factor antagonist activity"/>
    <property type="evidence" value="ECO:0007669"/>
    <property type="project" value="TreeGrafter"/>
</dbReference>
<evidence type="ECO:0000259" key="1">
    <source>
        <dbReference type="Pfam" id="PF04773"/>
    </source>
</evidence>
<reference evidence="3 4" key="1">
    <citation type="submission" date="2018-10" db="EMBL/GenBank/DDBJ databases">
        <title>Genomic Encyclopedia of Type Strains, Phase IV (KMG-IV): sequencing the most valuable type-strain genomes for metagenomic binning, comparative biology and taxonomic classification.</title>
        <authorList>
            <person name="Goeker M."/>
        </authorList>
    </citation>
    <scope>NUCLEOTIDE SEQUENCE [LARGE SCALE GENOMIC DNA]</scope>
    <source>
        <strain evidence="3 4">DSM 23841</strain>
    </source>
</reference>
<dbReference type="RefSeq" id="WP_121459574.1">
    <property type="nucleotide sequence ID" value="NZ_RBXP01000020.1"/>
</dbReference>
<dbReference type="PIRSF" id="PIRSF018266">
    <property type="entry name" value="FecR"/>
    <property type="match status" value="1"/>
</dbReference>
<dbReference type="InterPro" id="IPR032623">
    <property type="entry name" value="FecR_N"/>
</dbReference>
<dbReference type="Gene3D" id="2.60.120.1440">
    <property type="match status" value="1"/>
</dbReference>
<dbReference type="InterPro" id="IPR006860">
    <property type="entry name" value="FecR"/>
</dbReference>
<dbReference type="Pfam" id="PF16220">
    <property type="entry name" value="DUF4880"/>
    <property type="match status" value="1"/>
</dbReference>
<dbReference type="InterPro" id="IPR012373">
    <property type="entry name" value="Ferrdict_sens_TM"/>
</dbReference>
<protein>
    <submittedName>
        <fullName evidence="3">FecR family protein</fullName>
    </submittedName>
</protein>
<name>A0A495VK66_9RHOO</name>
<feature type="domain" description="FecR N-terminal" evidence="2">
    <location>
        <begin position="12"/>
        <end position="54"/>
    </location>
</feature>
<proteinExistence type="predicted"/>
<comment type="caution">
    <text evidence="3">The sequence shown here is derived from an EMBL/GenBank/DDBJ whole genome shotgun (WGS) entry which is preliminary data.</text>
</comment>